<keyword evidence="2" id="KW-1185">Reference proteome</keyword>
<evidence type="ECO:0000313" key="1">
    <source>
        <dbReference type="EMBL" id="QDZ23940.1"/>
    </source>
</evidence>
<protein>
    <submittedName>
        <fullName evidence="1">Uncharacterized protein</fullName>
    </submittedName>
</protein>
<organism evidence="1 2">
    <name type="scientific">Chloropicon primus</name>
    <dbReference type="NCBI Taxonomy" id="1764295"/>
    <lineage>
        <taxon>Eukaryota</taxon>
        <taxon>Viridiplantae</taxon>
        <taxon>Chlorophyta</taxon>
        <taxon>Chloropicophyceae</taxon>
        <taxon>Chloropicales</taxon>
        <taxon>Chloropicaceae</taxon>
        <taxon>Chloropicon</taxon>
    </lineage>
</organism>
<evidence type="ECO:0000313" key="2">
    <source>
        <dbReference type="Proteomes" id="UP000316726"/>
    </source>
</evidence>
<dbReference type="AlphaFoldDB" id="A0A5B8MWV6"/>
<dbReference type="EMBL" id="CP031044">
    <property type="protein sequence ID" value="QDZ23940.1"/>
    <property type="molecule type" value="Genomic_DNA"/>
</dbReference>
<accession>A0A5B8MWV6</accession>
<dbReference type="Proteomes" id="UP000316726">
    <property type="component" value="Chromosome 11"/>
</dbReference>
<sequence>MTPSVGESNCKTFLASIEKTCRVRIVQVRRYQDAAETAALAEGNAAERKHELPNDAVSHMNGVFESLQELSRYVCYEPNLTAIDYYEYRLVSQLLVLAWKSTVYLADIVAHLQHQILCSGSWLSKQPSLPLTLASCLQGYRLYCRIAEESIDFLRSGLRIQLCDRHHHESRLMLMNTKVDGERETLENWLKTLHNDMSSVINSIDPKFTLLSFQAKWE</sequence>
<proteinExistence type="predicted"/>
<gene>
    <name evidence="1" type="ORF">A3770_11p64580</name>
</gene>
<reference evidence="1 2" key="1">
    <citation type="submission" date="2018-07" db="EMBL/GenBank/DDBJ databases">
        <title>The complete nuclear genome of the prasinophyte Chloropicon primus (CCMP1205).</title>
        <authorList>
            <person name="Pombert J.-F."/>
            <person name="Otis C."/>
            <person name="Turmel M."/>
            <person name="Lemieux C."/>
        </authorList>
    </citation>
    <scope>NUCLEOTIDE SEQUENCE [LARGE SCALE GENOMIC DNA]</scope>
    <source>
        <strain evidence="1 2">CCMP1205</strain>
    </source>
</reference>
<name>A0A5B8MWV6_9CHLO</name>